<dbReference type="GO" id="GO:0016787">
    <property type="term" value="F:hydrolase activity"/>
    <property type="evidence" value="ECO:0007669"/>
    <property type="project" value="UniProtKB-KW"/>
</dbReference>
<dbReference type="SUPFAM" id="SSF56784">
    <property type="entry name" value="HAD-like"/>
    <property type="match status" value="1"/>
</dbReference>
<dbReference type="Proteomes" id="UP001529275">
    <property type="component" value="Unassembled WGS sequence"/>
</dbReference>
<dbReference type="Gene3D" id="1.20.1440.100">
    <property type="entry name" value="SG protein - dephosphorylation function"/>
    <property type="match status" value="1"/>
</dbReference>
<dbReference type="EC" id="3.1.3.-" evidence="2"/>
<reference evidence="3" key="1">
    <citation type="submission" date="2023-06" db="EMBL/GenBank/DDBJ databases">
        <title>Identification and characterization of horizontal gene transfer across gut microbiota members of farm animals based on homology search.</title>
        <authorList>
            <person name="Zeman M."/>
            <person name="Kubasova T."/>
            <person name="Jahodarova E."/>
            <person name="Nykrynova M."/>
            <person name="Rychlik I."/>
        </authorList>
    </citation>
    <scope>NUCLEOTIDE SEQUENCE [LARGE SCALE GENOMIC DNA]</scope>
    <source>
        <strain evidence="3">ET341</strain>
    </source>
</reference>
<dbReference type="Gene3D" id="3.40.50.1000">
    <property type="entry name" value="HAD superfamily/HAD-like"/>
    <property type="match status" value="1"/>
</dbReference>
<gene>
    <name evidence="2" type="ORF">QUV98_10975</name>
</gene>
<dbReference type="RefSeq" id="WP_289528242.1">
    <property type="nucleotide sequence ID" value="NZ_JAUDCK010000061.1"/>
</dbReference>
<dbReference type="Pfam" id="PF12710">
    <property type="entry name" value="HAD"/>
    <property type="match status" value="1"/>
</dbReference>
<keyword evidence="2" id="KW-0378">Hydrolase</keyword>
<dbReference type="NCBIfam" id="TIGR01488">
    <property type="entry name" value="HAD-SF-IB"/>
    <property type="match status" value="1"/>
</dbReference>
<evidence type="ECO:0000313" key="3">
    <source>
        <dbReference type="Proteomes" id="UP001529275"/>
    </source>
</evidence>
<name>A0ABT7UL21_9FIRM</name>
<proteinExistence type="predicted"/>
<dbReference type="InterPro" id="IPR023214">
    <property type="entry name" value="HAD_sf"/>
</dbReference>
<sequence>MLKKVALYDFDNTIASGDTIVRLLKYDLKKHPVHFFYFFKVAFYYFLYLLHISSFENAKSALLFPLDHMDNSQLKTFYENEVVPSYYPHMIKQMEKEHQQGYIVIVCTASCEVYMKYHQLPADYLIGTRTLTKNGQPTSTVIGKNCKGEGKVPRILECLKSQNIEIDFENSIGYSDSTSDLPMLALVKNRKRIALKTGKISDF</sequence>
<comment type="caution">
    <text evidence="2">The sequence shown here is derived from an EMBL/GenBank/DDBJ whole genome shotgun (WGS) entry which is preliminary data.</text>
</comment>
<organism evidence="2 3">
    <name type="scientific">Massilimicrobiota timonensis</name>
    <dbReference type="NCBI Taxonomy" id="1776392"/>
    <lineage>
        <taxon>Bacteria</taxon>
        <taxon>Bacillati</taxon>
        <taxon>Bacillota</taxon>
        <taxon>Erysipelotrichia</taxon>
        <taxon>Erysipelotrichales</taxon>
        <taxon>Erysipelotrichaceae</taxon>
        <taxon>Massilimicrobiota</taxon>
    </lineage>
</organism>
<keyword evidence="3" id="KW-1185">Reference proteome</keyword>
<evidence type="ECO:0000313" key="2">
    <source>
        <dbReference type="EMBL" id="MDM8196839.1"/>
    </source>
</evidence>
<dbReference type="InterPro" id="IPR036412">
    <property type="entry name" value="HAD-like_sf"/>
</dbReference>
<feature type="transmembrane region" description="Helical" evidence="1">
    <location>
        <begin position="33"/>
        <end position="50"/>
    </location>
</feature>
<accession>A0ABT7UL21</accession>
<keyword evidence="1" id="KW-1133">Transmembrane helix</keyword>
<keyword evidence="1" id="KW-0472">Membrane</keyword>
<reference evidence="2 3" key="2">
    <citation type="submission" date="2023-06" db="EMBL/GenBank/DDBJ databases">
        <authorList>
            <person name="Zeman M."/>
            <person name="Kubasova T."/>
            <person name="Jahodarova E."/>
            <person name="Nykrynova M."/>
            <person name="Rychlik I."/>
        </authorList>
    </citation>
    <scope>NUCLEOTIDE SEQUENCE [LARGE SCALE GENOMIC DNA]</scope>
    <source>
        <strain evidence="2 3">ET341</strain>
    </source>
</reference>
<dbReference type="EMBL" id="JAUDCK010000061">
    <property type="protein sequence ID" value="MDM8196839.1"/>
    <property type="molecule type" value="Genomic_DNA"/>
</dbReference>
<protein>
    <submittedName>
        <fullName evidence="2">HAD family hydrolase</fullName>
        <ecNumber evidence="2">3.1.3.-</ecNumber>
    </submittedName>
</protein>
<keyword evidence="1" id="KW-0812">Transmembrane</keyword>
<evidence type="ECO:0000256" key="1">
    <source>
        <dbReference type="SAM" id="Phobius"/>
    </source>
</evidence>